<comment type="caution">
    <text evidence="2">The sequence shown here is derived from an EMBL/GenBank/DDBJ whole genome shotgun (WGS) entry which is preliminary data.</text>
</comment>
<name>A0AAD7DJJ3_MYCRO</name>
<reference evidence="2" key="1">
    <citation type="submission" date="2023-03" db="EMBL/GenBank/DDBJ databases">
        <title>Massive genome expansion in bonnet fungi (Mycena s.s.) driven by repeated elements and novel gene families across ecological guilds.</title>
        <authorList>
            <consortium name="Lawrence Berkeley National Laboratory"/>
            <person name="Harder C.B."/>
            <person name="Miyauchi S."/>
            <person name="Viragh M."/>
            <person name="Kuo A."/>
            <person name="Thoen E."/>
            <person name="Andreopoulos B."/>
            <person name="Lu D."/>
            <person name="Skrede I."/>
            <person name="Drula E."/>
            <person name="Henrissat B."/>
            <person name="Morin E."/>
            <person name="Kohler A."/>
            <person name="Barry K."/>
            <person name="LaButti K."/>
            <person name="Morin E."/>
            <person name="Salamov A."/>
            <person name="Lipzen A."/>
            <person name="Mereny Z."/>
            <person name="Hegedus B."/>
            <person name="Baldrian P."/>
            <person name="Stursova M."/>
            <person name="Weitz H."/>
            <person name="Taylor A."/>
            <person name="Grigoriev I.V."/>
            <person name="Nagy L.G."/>
            <person name="Martin F."/>
            <person name="Kauserud H."/>
        </authorList>
    </citation>
    <scope>NUCLEOTIDE SEQUENCE</scope>
    <source>
        <strain evidence="2">CBHHK067</strain>
    </source>
</reference>
<evidence type="ECO:0000256" key="1">
    <source>
        <dbReference type="SAM" id="MobiDB-lite"/>
    </source>
</evidence>
<proteinExistence type="predicted"/>
<dbReference type="AlphaFoldDB" id="A0AAD7DJJ3"/>
<evidence type="ECO:0000313" key="3">
    <source>
        <dbReference type="Proteomes" id="UP001221757"/>
    </source>
</evidence>
<dbReference type="Proteomes" id="UP001221757">
    <property type="component" value="Unassembled WGS sequence"/>
</dbReference>
<feature type="compositionally biased region" description="Polar residues" evidence="1">
    <location>
        <begin position="110"/>
        <end position="126"/>
    </location>
</feature>
<gene>
    <name evidence="2" type="ORF">B0H17DRAFT_1200055</name>
</gene>
<evidence type="ECO:0000313" key="2">
    <source>
        <dbReference type="EMBL" id="KAJ7693234.1"/>
    </source>
</evidence>
<feature type="compositionally biased region" description="Acidic residues" evidence="1">
    <location>
        <begin position="302"/>
        <end position="315"/>
    </location>
</feature>
<organism evidence="2 3">
    <name type="scientific">Mycena rosella</name>
    <name type="common">Pink bonnet</name>
    <name type="synonym">Agaricus rosellus</name>
    <dbReference type="NCBI Taxonomy" id="1033263"/>
    <lineage>
        <taxon>Eukaryota</taxon>
        <taxon>Fungi</taxon>
        <taxon>Dikarya</taxon>
        <taxon>Basidiomycota</taxon>
        <taxon>Agaricomycotina</taxon>
        <taxon>Agaricomycetes</taxon>
        <taxon>Agaricomycetidae</taxon>
        <taxon>Agaricales</taxon>
        <taxon>Marasmiineae</taxon>
        <taxon>Mycenaceae</taxon>
        <taxon>Mycena</taxon>
    </lineage>
</organism>
<feature type="region of interest" description="Disordered" evidence="1">
    <location>
        <begin position="302"/>
        <end position="331"/>
    </location>
</feature>
<protein>
    <submittedName>
        <fullName evidence="2">Uncharacterized protein</fullName>
    </submittedName>
</protein>
<sequence length="429" mass="48739">MEVFRDNATPEILRVITDNAEQPLALQLRTSTAADQDAELSCWVYENTRGRQQQRRWEDDMCGVMIHNALWTLYGPLHNYLDVPSPTAEGRPPGLTLLANVSMGLDGRSDPTSTIPDPTQSTTSLDFSLPDSGPVISATTTGPKNVGTNSEANGSNLQRDVVEHEAFKAIRLTDASVTRMFAGVRLAILEGGRKIEQLVWEQYEVTEANFPSAYIRHPLLHDDEAAKLHTLWNVLQRNRHYLLASFLGEALTFRLRDEYAVSRLFNANYLINKHPHSQYWELLPFKDFLDYYPRNDGNYYSDDEYYGTPSEDSDMDELRYPTSDDEQLPTDSMLFSTGDSPVYTDDDMDSEADTVASVIYKEPADRRLVFYIRRVGDWFRGLDEPTLSDIDKWDEELVAQELAEELNCFVISELGGPPTQGHSRSFPFH</sequence>
<dbReference type="EMBL" id="JARKIE010000047">
    <property type="protein sequence ID" value="KAJ7693234.1"/>
    <property type="molecule type" value="Genomic_DNA"/>
</dbReference>
<feature type="region of interest" description="Disordered" evidence="1">
    <location>
        <begin position="109"/>
        <end position="130"/>
    </location>
</feature>
<keyword evidence="3" id="KW-1185">Reference proteome</keyword>
<accession>A0AAD7DJJ3</accession>